<dbReference type="STRING" id="2282107.A0A286UVS8"/>
<dbReference type="FunCoup" id="A0A286UVS8">
    <property type="interactions" value="106"/>
</dbReference>
<evidence type="ECO:0000256" key="3">
    <source>
        <dbReference type="ARBA" id="ARBA00022691"/>
    </source>
</evidence>
<sequence length="473" mass="54451">MQCLEPESDMDREQLERRRWQNLLSWMEERGFDASDLCVEPQTRNGKGRGLFVTKNLEPLENTFLRFPESVLLNSKTLSALYPTIPLEGFPDCPETGLVLNGTQLLSIHLALNCFEGDHDISRDEHFGPFLSCLPRNFNSHPLKWAIKEKMGAVDDSERYLLQSLPPSVARDLRDVAQRFWDDWNVALQCVEEHRDVLFSGCLKDAFSVDDFKWGWLIVNTRCLYAKLFSSNYPLSNLTLCPLLDFANHTASSSVPQLTVEGFTKINHGSSGDSESEDDEPELDEFVVKLPNQLVAKGEEIFLRYGGHSNRMLFTEYGFVDDSVEPEVDVAELVDELVNRKFAGLTMKDLMPLDKHHFLSDLRMYAFPLPAQPSWSLLCALHHFLRSWRAMTNGETELVSDLNEKAVRRDIQWICETVAARSAENLHNLQSKDPREDELDWFRYAKSCIVKLWEEERRVSRAVEETLRSGYKF</sequence>
<dbReference type="OrthoDB" id="341421at2759"/>
<protein>
    <submittedName>
        <fullName evidence="5">SET domain-containing</fullName>
    </submittedName>
</protein>
<dbReference type="InterPro" id="IPR001214">
    <property type="entry name" value="SET_dom"/>
</dbReference>
<dbReference type="GO" id="GO:0032259">
    <property type="term" value="P:methylation"/>
    <property type="evidence" value="ECO:0007669"/>
    <property type="project" value="UniProtKB-KW"/>
</dbReference>
<evidence type="ECO:0000313" key="5">
    <source>
        <dbReference type="EMBL" id="PAV23706.1"/>
    </source>
</evidence>
<dbReference type="PANTHER" id="PTHR13271:SF47">
    <property type="entry name" value="ACTIN-HISTIDINE N-METHYLTRANSFERASE"/>
    <property type="match status" value="1"/>
</dbReference>
<organism evidence="5 6">
    <name type="scientific">Pyrrhoderma noxium</name>
    <dbReference type="NCBI Taxonomy" id="2282107"/>
    <lineage>
        <taxon>Eukaryota</taxon>
        <taxon>Fungi</taxon>
        <taxon>Dikarya</taxon>
        <taxon>Basidiomycota</taxon>
        <taxon>Agaricomycotina</taxon>
        <taxon>Agaricomycetes</taxon>
        <taxon>Hymenochaetales</taxon>
        <taxon>Hymenochaetaceae</taxon>
        <taxon>Pyrrhoderma</taxon>
    </lineage>
</organism>
<dbReference type="GO" id="GO:0016279">
    <property type="term" value="F:protein-lysine N-methyltransferase activity"/>
    <property type="evidence" value="ECO:0007669"/>
    <property type="project" value="InterPro"/>
</dbReference>
<gene>
    <name evidence="5" type="ORF">PNOK_0077400</name>
</gene>
<evidence type="ECO:0000256" key="2">
    <source>
        <dbReference type="ARBA" id="ARBA00022679"/>
    </source>
</evidence>
<proteinExistence type="predicted"/>
<reference evidence="5 6" key="1">
    <citation type="journal article" date="2017" name="Mol. Ecol.">
        <title>Comparative and population genomic landscape of Phellinus noxius: A hypervariable fungus causing root rot in trees.</title>
        <authorList>
            <person name="Chung C.L."/>
            <person name="Lee T.J."/>
            <person name="Akiba M."/>
            <person name="Lee H.H."/>
            <person name="Kuo T.H."/>
            <person name="Liu D."/>
            <person name="Ke H.M."/>
            <person name="Yokoi T."/>
            <person name="Roa M.B."/>
            <person name="Lu M.J."/>
            <person name="Chang Y.Y."/>
            <person name="Ann P.J."/>
            <person name="Tsai J.N."/>
            <person name="Chen C.Y."/>
            <person name="Tzean S.S."/>
            <person name="Ota Y."/>
            <person name="Hattori T."/>
            <person name="Sahashi N."/>
            <person name="Liou R.F."/>
            <person name="Kikuchi T."/>
            <person name="Tsai I.J."/>
        </authorList>
    </citation>
    <scope>NUCLEOTIDE SEQUENCE [LARGE SCALE GENOMIC DNA]</scope>
    <source>
        <strain evidence="5 6">FFPRI411160</strain>
    </source>
</reference>
<accession>A0A286UVS8</accession>
<evidence type="ECO:0000259" key="4">
    <source>
        <dbReference type="PROSITE" id="PS50280"/>
    </source>
</evidence>
<dbReference type="EMBL" id="NBII01000001">
    <property type="protein sequence ID" value="PAV23706.1"/>
    <property type="molecule type" value="Genomic_DNA"/>
</dbReference>
<dbReference type="AlphaFoldDB" id="A0A286UVS8"/>
<comment type="caution">
    <text evidence="5">The sequence shown here is derived from an EMBL/GenBank/DDBJ whole genome shotgun (WGS) entry which is preliminary data.</text>
</comment>
<dbReference type="CDD" id="cd19177">
    <property type="entry name" value="SET_SETD4"/>
    <property type="match status" value="1"/>
</dbReference>
<dbReference type="PROSITE" id="PS50280">
    <property type="entry name" value="SET"/>
    <property type="match status" value="1"/>
</dbReference>
<dbReference type="InterPro" id="IPR044429">
    <property type="entry name" value="SETD4_SET"/>
</dbReference>
<name>A0A286UVS8_9AGAM</name>
<dbReference type="InParanoid" id="A0A286UVS8"/>
<dbReference type="PANTHER" id="PTHR13271">
    <property type="entry name" value="UNCHARACTERIZED PUTATIVE METHYLTRANSFERASE"/>
    <property type="match status" value="1"/>
</dbReference>
<keyword evidence="1" id="KW-0489">Methyltransferase</keyword>
<dbReference type="InterPro" id="IPR046341">
    <property type="entry name" value="SET_dom_sf"/>
</dbReference>
<dbReference type="SUPFAM" id="SSF82199">
    <property type="entry name" value="SET domain"/>
    <property type="match status" value="1"/>
</dbReference>
<evidence type="ECO:0000256" key="1">
    <source>
        <dbReference type="ARBA" id="ARBA00022603"/>
    </source>
</evidence>
<dbReference type="Gene3D" id="3.90.1410.10">
    <property type="entry name" value="set domain protein methyltransferase, domain 1"/>
    <property type="match status" value="1"/>
</dbReference>
<keyword evidence="2" id="KW-0808">Transferase</keyword>
<evidence type="ECO:0000313" key="6">
    <source>
        <dbReference type="Proteomes" id="UP000217199"/>
    </source>
</evidence>
<dbReference type="InterPro" id="IPR050600">
    <property type="entry name" value="SETD3_SETD6_MTase"/>
</dbReference>
<dbReference type="Proteomes" id="UP000217199">
    <property type="component" value="Unassembled WGS sequence"/>
</dbReference>
<keyword evidence="3" id="KW-0949">S-adenosyl-L-methionine</keyword>
<feature type="domain" description="SET" evidence="4">
    <location>
        <begin position="35"/>
        <end position="306"/>
    </location>
</feature>
<keyword evidence="6" id="KW-1185">Reference proteome</keyword>